<dbReference type="SMR" id="A2DWE5"/>
<evidence type="ECO:0000313" key="5">
    <source>
        <dbReference type="Proteomes" id="UP000001542"/>
    </source>
</evidence>
<evidence type="ECO:0000313" key="4">
    <source>
        <dbReference type="EMBL" id="EAY15285.1"/>
    </source>
</evidence>
<feature type="repeat" description="ANK" evidence="3">
    <location>
        <begin position="647"/>
        <end position="680"/>
    </location>
</feature>
<dbReference type="OrthoDB" id="1577640at2759"/>
<dbReference type="AlphaFoldDB" id="A2DWE5"/>
<dbReference type="EMBL" id="DS113258">
    <property type="protein sequence ID" value="EAY15285.1"/>
    <property type="molecule type" value="Genomic_DNA"/>
</dbReference>
<feature type="repeat" description="ANK" evidence="3">
    <location>
        <begin position="480"/>
        <end position="512"/>
    </location>
</feature>
<dbReference type="SUPFAM" id="SSF48403">
    <property type="entry name" value="Ankyrin repeat"/>
    <property type="match status" value="2"/>
</dbReference>
<evidence type="ECO:0000256" key="3">
    <source>
        <dbReference type="PROSITE-ProRule" id="PRU00023"/>
    </source>
</evidence>
<evidence type="ECO:0000256" key="1">
    <source>
        <dbReference type="ARBA" id="ARBA00022737"/>
    </source>
</evidence>
<dbReference type="SMART" id="SM00248">
    <property type="entry name" value="ANK"/>
    <property type="match status" value="12"/>
</dbReference>
<dbReference type="VEuPathDB" id="TrichDB:TVAG_394280"/>
<dbReference type="PANTHER" id="PTHR24198">
    <property type="entry name" value="ANKYRIN REPEAT AND PROTEIN KINASE DOMAIN-CONTAINING PROTEIN"/>
    <property type="match status" value="1"/>
</dbReference>
<gene>
    <name evidence="4" type="ORF">TVAG_394280</name>
</gene>
<keyword evidence="2 3" id="KW-0040">ANK repeat</keyword>
<dbReference type="Pfam" id="PF12796">
    <property type="entry name" value="Ank_2"/>
    <property type="match status" value="3"/>
</dbReference>
<feature type="repeat" description="ANK" evidence="3">
    <location>
        <begin position="379"/>
        <end position="412"/>
    </location>
</feature>
<dbReference type="InterPro" id="IPR002110">
    <property type="entry name" value="Ankyrin_rpt"/>
</dbReference>
<dbReference type="Gene3D" id="1.25.40.20">
    <property type="entry name" value="Ankyrin repeat-containing domain"/>
    <property type="match status" value="4"/>
</dbReference>
<keyword evidence="5" id="KW-1185">Reference proteome</keyword>
<dbReference type="PROSITE" id="PS50088">
    <property type="entry name" value="ANK_REPEAT"/>
    <property type="match status" value="5"/>
</dbReference>
<dbReference type="Pfam" id="PF13637">
    <property type="entry name" value="Ank_4"/>
    <property type="match status" value="1"/>
</dbReference>
<dbReference type="eggNOG" id="KOG4177">
    <property type="taxonomic scope" value="Eukaryota"/>
</dbReference>
<dbReference type="InterPro" id="IPR036770">
    <property type="entry name" value="Ankyrin_rpt-contain_sf"/>
</dbReference>
<reference evidence="4" key="1">
    <citation type="submission" date="2006-10" db="EMBL/GenBank/DDBJ databases">
        <authorList>
            <person name="Amadeo P."/>
            <person name="Zhao Q."/>
            <person name="Wortman J."/>
            <person name="Fraser-Liggett C."/>
            <person name="Carlton J."/>
        </authorList>
    </citation>
    <scope>NUCLEOTIDE SEQUENCE</scope>
    <source>
        <strain evidence="4">G3</strain>
    </source>
</reference>
<organism evidence="4 5">
    <name type="scientific">Trichomonas vaginalis (strain ATCC PRA-98 / G3)</name>
    <dbReference type="NCBI Taxonomy" id="412133"/>
    <lineage>
        <taxon>Eukaryota</taxon>
        <taxon>Metamonada</taxon>
        <taxon>Parabasalia</taxon>
        <taxon>Trichomonadida</taxon>
        <taxon>Trichomonadidae</taxon>
        <taxon>Trichomonas</taxon>
    </lineage>
</organism>
<accession>A2DWE5</accession>
<protein>
    <recommendedName>
        <fullName evidence="6">Ankyrin repeat protein</fullName>
    </recommendedName>
</protein>
<dbReference type="RefSeq" id="XP_001327508.1">
    <property type="nucleotide sequence ID" value="XM_001327473.1"/>
</dbReference>
<evidence type="ECO:0000256" key="2">
    <source>
        <dbReference type="ARBA" id="ARBA00023043"/>
    </source>
</evidence>
<dbReference type="Proteomes" id="UP000001542">
    <property type="component" value="Unassembled WGS sequence"/>
</dbReference>
<dbReference type="Pfam" id="PF00023">
    <property type="entry name" value="Ank"/>
    <property type="match status" value="1"/>
</dbReference>
<dbReference type="VEuPathDB" id="TrichDB:TVAGG3_0278800"/>
<dbReference type="InParanoid" id="A2DWE5"/>
<sequence length="702" mass="78613">MNSTFYDSIYNLTNDTKDDIINSARKLIDIDFSGCIFGFLIASIYRTNLIPEYANIIKELITSEEQKQQLIRYFIEFITKRSIQPLKNSILALLYTLYTLSVVKIDEIERLAENYSSDPQIQDRLLVDLFIWFAPEVSQEYSMQIYDISGNEDKLQGMFPTIQNFFFNLESLCANECKLLRKLRHDDKELKTIDAILRRDNVQLLEKVYSLGNFDPNQTIQMSVYERQFLTNNECPIVSYCAFYGSNNCLKSLIEKGADLNQVDSNKVTLAQFAAAGNNKEALDFLKGKTSFDGAAEFAMKYHHLDLCISLLDTGINHGLLHRAASSGFLAGIEYSLKNEDPNAQNANGRTPLMIACMYSPPAANILIERTDVNISDKEGMTALMFASQNGFSEIVSSLLKRKDIDVNMRHRFGMTALFWASQKNYLEVIKVLLNDERVDIKIKDDENWNCLHHAVQTNGLEACSFLISKGADIRCKQNEGLTPLHFAASRGFSELVKLLIQKGANPNEGDNAGMTPLLWAAQNQKIEAIEALLQFEQTDPSLCDDENSNVLHWAAQSDLCDVVHLVASKVDVNKSDNNNMTPLLIAAAFRAYSFICKLIELPQTNVNVQDPSGMTALHFAARNDDEFTIQAIVNSGRADVNMKNKSGLTPLHIAASNGNEAAVMALISAPGIDKEAKDDDGETPKMIAKSFGFTNIYELLQ</sequence>
<proteinExistence type="predicted"/>
<dbReference type="PANTHER" id="PTHR24198:SF165">
    <property type="entry name" value="ANKYRIN REPEAT-CONTAINING PROTEIN-RELATED"/>
    <property type="match status" value="1"/>
</dbReference>
<dbReference type="STRING" id="5722.A2DWE5"/>
<reference evidence="4" key="2">
    <citation type="journal article" date="2007" name="Science">
        <title>Draft genome sequence of the sexually transmitted pathogen Trichomonas vaginalis.</title>
        <authorList>
            <person name="Carlton J.M."/>
            <person name="Hirt R.P."/>
            <person name="Silva J.C."/>
            <person name="Delcher A.L."/>
            <person name="Schatz M."/>
            <person name="Zhao Q."/>
            <person name="Wortman J.R."/>
            <person name="Bidwell S.L."/>
            <person name="Alsmark U.C.M."/>
            <person name="Besteiro S."/>
            <person name="Sicheritz-Ponten T."/>
            <person name="Noel C.J."/>
            <person name="Dacks J.B."/>
            <person name="Foster P.G."/>
            <person name="Simillion C."/>
            <person name="Van de Peer Y."/>
            <person name="Miranda-Saavedra D."/>
            <person name="Barton G.J."/>
            <person name="Westrop G.D."/>
            <person name="Mueller S."/>
            <person name="Dessi D."/>
            <person name="Fiori P.L."/>
            <person name="Ren Q."/>
            <person name="Paulsen I."/>
            <person name="Zhang H."/>
            <person name="Bastida-Corcuera F.D."/>
            <person name="Simoes-Barbosa A."/>
            <person name="Brown M.T."/>
            <person name="Hayes R.D."/>
            <person name="Mukherjee M."/>
            <person name="Okumura C.Y."/>
            <person name="Schneider R."/>
            <person name="Smith A.J."/>
            <person name="Vanacova S."/>
            <person name="Villalvazo M."/>
            <person name="Haas B.J."/>
            <person name="Pertea M."/>
            <person name="Feldblyum T.V."/>
            <person name="Utterback T.R."/>
            <person name="Shu C.L."/>
            <person name="Osoegawa K."/>
            <person name="de Jong P.J."/>
            <person name="Hrdy I."/>
            <person name="Horvathova L."/>
            <person name="Zubacova Z."/>
            <person name="Dolezal P."/>
            <person name="Malik S.B."/>
            <person name="Logsdon J.M. Jr."/>
            <person name="Henze K."/>
            <person name="Gupta A."/>
            <person name="Wang C.C."/>
            <person name="Dunne R.L."/>
            <person name="Upcroft J.A."/>
            <person name="Upcroft P."/>
            <person name="White O."/>
            <person name="Salzberg S.L."/>
            <person name="Tang P."/>
            <person name="Chiu C.-H."/>
            <person name="Lee Y.-S."/>
            <person name="Embley T.M."/>
            <person name="Coombs G.H."/>
            <person name="Mottram J.C."/>
            <person name="Tachezy J."/>
            <person name="Fraser-Liggett C.M."/>
            <person name="Johnson P.J."/>
        </authorList>
    </citation>
    <scope>NUCLEOTIDE SEQUENCE [LARGE SCALE GENOMIC DNA]</scope>
    <source>
        <strain evidence="4">G3</strain>
    </source>
</reference>
<name>A2DWE5_TRIV3</name>
<feature type="repeat" description="ANK" evidence="3">
    <location>
        <begin position="613"/>
        <end position="646"/>
    </location>
</feature>
<keyword evidence="1" id="KW-0677">Repeat</keyword>
<dbReference type="PROSITE" id="PS50297">
    <property type="entry name" value="ANK_REP_REGION"/>
    <property type="match status" value="2"/>
</dbReference>
<feature type="repeat" description="ANK" evidence="3">
    <location>
        <begin position="447"/>
        <end position="479"/>
    </location>
</feature>
<evidence type="ECO:0008006" key="6">
    <source>
        <dbReference type="Google" id="ProtNLM"/>
    </source>
</evidence>
<dbReference type="KEGG" id="tva:4773287"/>